<keyword evidence="2" id="KW-1185">Reference proteome</keyword>
<dbReference type="EMBL" id="CP131059">
    <property type="protein sequence ID" value="WNY24013.1"/>
    <property type="molecule type" value="Genomic_DNA"/>
</dbReference>
<evidence type="ECO:0000313" key="1">
    <source>
        <dbReference type="EMBL" id="WNY24013.1"/>
    </source>
</evidence>
<dbReference type="KEGG" id="mehf:MmiHf6_13380"/>
<organism evidence="1 2">
    <name type="scientific">Methanimicrococcus hongohii</name>
    <dbReference type="NCBI Taxonomy" id="3028295"/>
    <lineage>
        <taxon>Archaea</taxon>
        <taxon>Methanobacteriati</taxon>
        <taxon>Methanobacteriota</taxon>
        <taxon>Stenosarchaea group</taxon>
        <taxon>Methanomicrobia</taxon>
        <taxon>Methanosarcinales</taxon>
        <taxon>Methanosarcinaceae</taxon>
        <taxon>Methanimicrococcus</taxon>
    </lineage>
</organism>
<name>A0AA96V1A9_9EURY</name>
<proteinExistence type="predicted"/>
<gene>
    <name evidence="1" type="ORF">MmiHf6_13380</name>
</gene>
<protein>
    <submittedName>
        <fullName evidence="1">Uncharacterized protein</fullName>
    </submittedName>
</protein>
<dbReference type="RefSeq" id="WP_316557187.1">
    <property type="nucleotide sequence ID" value="NZ_CP131059.1"/>
</dbReference>
<dbReference type="GeneID" id="85195926"/>
<accession>A0AA96V1A9</accession>
<dbReference type="AlphaFoldDB" id="A0AA96V1A9"/>
<evidence type="ECO:0000313" key="2">
    <source>
        <dbReference type="Proteomes" id="UP001302978"/>
    </source>
</evidence>
<reference evidence="1 2" key="1">
    <citation type="submission" date="2023-07" db="EMBL/GenBank/DDBJ databases">
        <title>Closed genoem sequence of Methanomicrococcus sp. Hf6.</title>
        <authorList>
            <person name="Poehlein A."/>
            <person name="Protasov E."/>
            <person name="Platt K."/>
            <person name="Reeh H."/>
            <person name="Daniel R."/>
            <person name="Brune A."/>
        </authorList>
    </citation>
    <scope>NUCLEOTIDE SEQUENCE [LARGE SCALE GENOMIC DNA]</scope>
    <source>
        <strain evidence="1 2">Hf6</strain>
    </source>
</reference>
<sequence>MIENSKGMKIAVLIFSVILVAVAVLGTVDSAEHNRSFIPVNGNLGGLYVSWDMPTEFEDLVIDSDLILIGTVSDKSCIWNTDDGEKPSRYEFETDFSTTFGMWISTSYEIDNLEVLKGEADSVQARAPGGTVDGYTLTVSPMQDLEVGDTVLLFLSSHNDLNGNPMPWYHLSWPLIFTEMDENHFENEYYGEISVDDLRIRISESGAA</sequence>
<dbReference type="Proteomes" id="UP001302978">
    <property type="component" value="Chromosome"/>
</dbReference>